<dbReference type="PANTHER" id="PTHR10803">
    <property type="entry name" value="ARSENICAL PUMP-DRIVING ATPASE ARSENITE-TRANSLOCATING ATPASE"/>
    <property type="match status" value="1"/>
</dbReference>
<dbReference type="InterPro" id="IPR016300">
    <property type="entry name" value="ATPase_ArsA/GET3"/>
</dbReference>
<dbReference type="InterPro" id="IPR027417">
    <property type="entry name" value="P-loop_NTPase"/>
</dbReference>
<dbReference type="Pfam" id="PF02374">
    <property type="entry name" value="ArsA_ATPase"/>
    <property type="match status" value="1"/>
</dbReference>
<organism evidence="2 3">
    <name type="scientific">Ilumatobacter fluminis</name>
    <dbReference type="NCBI Taxonomy" id="467091"/>
    <lineage>
        <taxon>Bacteria</taxon>
        <taxon>Bacillati</taxon>
        <taxon>Actinomycetota</taxon>
        <taxon>Acidimicrobiia</taxon>
        <taxon>Acidimicrobiales</taxon>
        <taxon>Ilumatobacteraceae</taxon>
        <taxon>Ilumatobacter</taxon>
    </lineage>
</organism>
<keyword evidence="3" id="KW-1185">Reference proteome</keyword>
<dbReference type="GO" id="GO:0016887">
    <property type="term" value="F:ATP hydrolysis activity"/>
    <property type="evidence" value="ECO:0007669"/>
    <property type="project" value="InterPro"/>
</dbReference>
<protein>
    <submittedName>
        <fullName evidence="2">Anion-transporting ArsA/GET3 family ATPase</fullName>
    </submittedName>
</protein>
<dbReference type="Gene3D" id="3.40.50.300">
    <property type="entry name" value="P-loop containing nucleotide triphosphate hydrolases"/>
    <property type="match status" value="1"/>
</dbReference>
<dbReference type="RefSeq" id="WP_166657352.1">
    <property type="nucleotide sequence ID" value="NZ_SOAU01000001.1"/>
</dbReference>
<proteinExistence type="predicted"/>
<dbReference type="Proteomes" id="UP000294558">
    <property type="component" value="Unassembled WGS sequence"/>
</dbReference>
<dbReference type="EMBL" id="SOAU01000001">
    <property type="protein sequence ID" value="TDT15133.1"/>
    <property type="molecule type" value="Genomic_DNA"/>
</dbReference>
<comment type="caution">
    <text evidence="2">The sequence shown here is derived from an EMBL/GenBank/DDBJ whole genome shotgun (WGS) entry which is preliminary data.</text>
</comment>
<dbReference type="CDD" id="cd02035">
    <property type="entry name" value="ArsA"/>
    <property type="match status" value="1"/>
</dbReference>
<evidence type="ECO:0000259" key="1">
    <source>
        <dbReference type="Pfam" id="PF02374"/>
    </source>
</evidence>
<dbReference type="InterPro" id="IPR025723">
    <property type="entry name" value="ArsA/GET3_ATPase-like"/>
</dbReference>
<name>A0A4R7HYB5_9ACTN</name>
<feature type="domain" description="ArsA/GET3 Anion-transporting ATPase-like" evidence="1">
    <location>
        <begin position="13"/>
        <end position="280"/>
    </location>
</feature>
<dbReference type="SUPFAM" id="SSF52540">
    <property type="entry name" value="P-loop containing nucleoside triphosphate hydrolases"/>
    <property type="match status" value="1"/>
</dbReference>
<reference evidence="2 3" key="1">
    <citation type="submission" date="2019-03" db="EMBL/GenBank/DDBJ databases">
        <title>Sequencing the genomes of 1000 actinobacteria strains.</title>
        <authorList>
            <person name="Klenk H.-P."/>
        </authorList>
    </citation>
    <scope>NUCLEOTIDE SEQUENCE [LARGE SCALE GENOMIC DNA]</scope>
    <source>
        <strain evidence="2 3">DSM 18936</strain>
    </source>
</reference>
<gene>
    <name evidence="2" type="ORF">BDK89_0695</name>
</gene>
<accession>A0A4R7HYB5</accession>
<dbReference type="AlphaFoldDB" id="A0A4R7HYB5"/>
<sequence length="362" mass="38745">MSALVEVVGRSSVVVCCGSGGVGKTTSAAAIGLEAAKAGRRAVVVTIDPARRLADALGLPDGLTGEPQRLPVDTGEGELWAMMLDAPAMFERVVRANATDPEQADRIVANAFYRNMATALSGTQEYMASEALYELHTDDRFDLVVVDTPPSRNAIEFLEAPGVLTRFLDHKAFKLMMMPTRTGLKVFSAATQPLLRLIGKVVGSDVLSDAVAFFQTFAGMEVGFRERADAVANLLRAAGTEFVLVTSPQHDALAEAAWFADQLAERGYGVATTIVNRMHPRFGDGSVSDARTRAAKAADTDRPELAAIWSNLAELRAVADDERAEVDALLGHTGAPVVEVPLLPTDVHDLESLDHLGRYLFP</sequence>
<evidence type="ECO:0000313" key="3">
    <source>
        <dbReference type="Proteomes" id="UP000294558"/>
    </source>
</evidence>
<dbReference type="GO" id="GO:0005524">
    <property type="term" value="F:ATP binding"/>
    <property type="evidence" value="ECO:0007669"/>
    <property type="project" value="InterPro"/>
</dbReference>
<evidence type="ECO:0000313" key="2">
    <source>
        <dbReference type="EMBL" id="TDT15133.1"/>
    </source>
</evidence>
<dbReference type="PANTHER" id="PTHR10803:SF26">
    <property type="entry name" value="ANION TRANSPORTER ATPASE-RELATED"/>
    <property type="match status" value="1"/>
</dbReference>